<dbReference type="Proteomes" id="UP000473325">
    <property type="component" value="Unassembled WGS sequence"/>
</dbReference>
<organism evidence="4 5">
    <name type="scientific">Nocardioides flavescens</name>
    <dbReference type="NCBI Taxonomy" id="2691959"/>
    <lineage>
        <taxon>Bacteria</taxon>
        <taxon>Bacillati</taxon>
        <taxon>Actinomycetota</taxon>
        <taxon>Actinomycetes</taxon>
        <taxon>Propionibacteriales</taxon>
        <taxon>Nocardioidaceae</taxon>
        <taxon>Nocardioides</taxon>
    </lineage>
</organism>
<name>A0A6L7F1W0_9ACTN</name>
<dbReference type="GO" id="GO:0009190">
    <property type="term" value="P:cyclic nucleotide biosynthetic process"/>
    <property type="evidence" value="ECO:0007669"/>
    <property type="project" value="InterPro"/>
</dbReference>
<dbReference type="GO" id="GO:0004016">
    <property type="term" value="F:adenylate cyclase activity"/>
    <property type="evidence" value="ECO:0007669"/>
    <property type="project" value="UniProtKB-ARBA"/>
</dbReference>
<dbReference type="InterPro" id="IPR029787">
    <property type="entry name" value="Nucleotide_cyclase"/>
</dbReference>
<dbReference type="PANTHER" id="PTHR43081:SF1">
    <property type="entry name" value="ADENYLATE CYCLASE, TERMINAL-DIFFERENTIATION SPECIFIC"/>
    <property type="match status" value="1"/>
</dbReference>
<comment type="similarity">
    <text evidence="1">Belongs to the adenylyl cyclase class-3 family.</text>
</comment>
<reference evidence="4 5" key="1">
    <citation type="submission" date="2019-12" db="EMBL/GenBank/DDBJ databases">
        <authorList>
            <person name="Kun Z."/>
        </authorList>
    </citation>
    <scope>NUCLEOTIDE SEQUENCE [LARGE SCALE GENOMIC DNA]</scope>
    <source>
        <strain evidence="4 5">YIM 123512</strain>
    </source>
</reference>
<evidence type="ECO:0000313" key="5">
    <source>
        <dbReference type="Proteomes" id="UP000473325"/>
    </source>
</evidence>
<keyword evidence="2" id="KW-0812">Transmembrane</keyword>
<dbReference type="GO" id="GO:0035556">
    <property type="term" value="P:intracellular signal transduction"/>
    <property type="evidence" value="ECO:0007669"/>
    <property type="project" value="InterPro"/>
</dbReference>
<keyword evidence="5" id="KW-1185">Reference proteome</keyword>
<dbReference type="SMART" id="SM00044">
    <property type="entry name" value="CYCc"/>
    <property type="match status" value="1"/>
</dbReference>
<dbReference type="Gene3D" id="3.30.70.1230">
    <property type="entry name" value="Nucleotide cyclase"/>
    <property type="match status" value="1"/>
</dbReference>
<evidence type="ECO:0000313" key="4">
    <source>
        <dbReference type="EMBL" id="MXG89084.1"/>
    </source>
</evidence>
<evidence type="ECO:0000256" key="1">
    <source>
        <dbReference type="ARBA" id="ARBA00005381"/>
    </source>
</evidence>
<keyword evidence="2" id="KW-1133">Transmembrane helix</keyword>
<dbReference type="RefSeq" id="WP_160876170.1">
    <property type="nucleotide sequence ID" value="NZ_WUEK01000003.1"/>
</dbReference>
<proteinExistence type="inferred from homology"/>
<dbReference type="InterPro" id="IPR001054">
    <property type="entry name" value="A/G_cyclase"/>
</dbReference>
<dbReference type="Pfam" id="PF00211">
    <property type="entry name" value="Guanylate_cyc"/>
    <property type="match status" value="1"/>
</dbReference>
<evidence type="ECO:0000259" key="3">
    <source>
        <dbReference type="PROSITE" id="PS50125"/>
    </source>
</evidence>
<dbReference type="AlphaFoldDB" id="A0A6L7F1W0"/>
<dbReference type="CDD" id="cd07302">
    <property type="entry name" value="CHD"/>
    <property type="match status" value="1"/>
</dbReference>
<dbReference type="EMBL" id="WUEK01000003">
    <property type="protein sequence ID" value="MXG89084.1"/>
    <property type="molecule type" value="Genomic_DNA"/>
</dbReference>
<gene>
    <name evidence="4" type="ORF">GRQ65_05920</name>
</gene>
<feature type="transmembrane region" description="Helical" evidence="2">
    <location>
        <begin position="6"/>
        <end position="29"/>
    </location>
</feature>
<dbReference type="InterPro" id="IPR050697">
    <property type="entry name" value="Adenylyl/Guanylyl_Cyclase_3/4"/>
</dbReference>
<sequence>MGTTGVALFVVAVCVEAALVGTFLTLWLVTRGRLARTRQELAAARDRTGRTRRPRRLVPKPEEAVKAVWETAALVREKGIGGALRSSIEDLAGWAQVERPALRLLAGEDGSVSILFSDIEGSTELNERLGDREWVRLLARHDAALRSAIERHGGHVVKTQGDGFMAAFARPEAAVRAAVAVQEAFEKGRRGGRAAVLVRIGIHHGDVVHRDNDIFGRNVAQAARVAALAEGGEILVSDTVAAAIEDCPDLALVDEREVRLKGLSGSHLVAAVDWRGAS</sequence>
<keyword evidence="2" id="KW-0472">Membrane</keyword>
<dbReference type="PANTHER" id="PTHR43081">
    <property type="entry name" value="ADENYLATE CYCLASE, TERMINAL-DIFFERENTIATION SPECIFIC-RELATED"/>
    <property type="match status" value="1"/>
</dbReference>
<dbReference type="PROSITE" id="PS50125">
    <property type="entry name" value="GUANYLATE_CYCLASE_2"/>
    <property type="match status" value="1"/>
</dbReference>
<evidence type="ECO:0000256" key="2">
    <source>
        <dbReference type="SAM" id="Phobius"/>
    </source>
</evidence>
<feature type="domain" description="Guanylate cyclase" evidence="3">
    <location>
        <begin position="113"/>
        <end position="226"/>
    </location>
</feature>
<comment type="caution">
    <text evidence="4">The sequence shown here is derived from an EMBL/GenBank/DDBJ whole genome shotgun (WGS) entry which is preliminary data.</text>
</comment>
<dbReference type="SUPFAM" id="SSF55073">
    <property type="entry name" value="Nucleotide cyclase"/>
    <property type="match status" value="1"/>
</dbReference>
<accession>A0A6L7F1W0</accession>
<protein>
    <submittedName>
        <fullName evidence="4">Adenylate/guanylate cyclase domain-containing protein</fullName>
    </submittedName>
</protein>